<dbReference type="Gene3D" id="3.10.20.90">
    <property type="entry name" value="Phosphatidylinositol 3-kinase Catalytic Subunit, Chain A, domain 1"/>
    <property type="match status" value="1"/>
</dbReference>
<dbReference type="AlphaFoldDB" id="A0A7N4P3Q0"/>
<feature type="compositionally biased region" description="Basic residues" evidence="1">
    <location>
        <begin position="156"/>
        <end position="166"/>
    </location>
</feature>
<sequence>MNRKVVGGEKAPGTAGSFSRRKHVVSQKALGMGLEWTGESKAASGRARRGRSSTTPPFLNGRGSFEGGSGEEGRGNLAGSGPNRKHVTRAVVAVGTGAVYTQLCVVAGDGGWSWGEVPGEAMATEASLNIAPSECSPPLDPEAAFFWRRNPVKMHVTRPKSAKGRTRTNLNYSHSSESSSYRKPPSPAPVVPCEVPSSQKSVGSTPKPPSQGTPDEIPELLQQVPVGSSSSLNKYRVLPSINKKNLEEVAVETVAKQAGTLKLGSLQELKALCREEVRSGKSREGCLRSAAPPLESKPCSRTKERSLSRAGNLDEPSDGEPRLLLAVRSPSGQRFVRHFRPTDNLQTVVAVAEQKNLTTYHHCSIETMEVPRRSFSDLSKSLEECRIPHKSVLGILQEEREGQP</sequence>
<evidence type="ECO:0000256" key="1">
    <source>
        <dbReference type="SAM" id="MobiDB-lite"/>
    </source>
</evidence>
<dbReference type="Proteomes" id="UP000007648">
    <property type="component" value="Unassembled WGS sequence"/>
</dbReference>
<dbReference type="InterPro" id="IPR001012">
    <property type="entry name" value="UBX_dom"/>
</dbReference>
<evidence type="ECO:0000313" key="4">
    <source>
        <dbReference type="Proteomes" id="UP000007648"/>
    </source>
</evidence>
<name>A0A7N4P3Q0_SARHA</name>
<feature type="region of interest" description="Disordered" evidence="1">
    <location>
        <begin position="282"/>
        <end position="321"/>
    </location>
</feature>
<feature type="region of interest" description="Disordered" evidence="1">
    <location>
        <begin position="36"/>
        <end position="83"/>
    </location>
</feature>
<reference evidence="3 4" key="1">
    <citation type="journal article" date="2011" name="Proc. Natl. Acad. Sci. U.S.A.">
        <title>Genetic diversity and population structure of the endangered marsupial Sarcophilus harrisii (Tasmanian devil).</title>
        <authorList>
            <person name="Miller W."/>
            <person name="Hayes V.M."/>
            <person name="Ratan A."/>
            <person name="Petersen D.C."/>
            <person name="Wittekindt N.E."/>
            <person name="Miller J."/>
            <person name="Walenz B."/>
            <person name="Knight J."/>
            <person name="Qi J."/>
            <person name="Zhao F."/>
            <person name="Wang Q."/>
            <person name="Bedoya-Reina O.C."/>
            <person name="Katiyar N."/>
            <person name="Tomsho L.P."/>
            <person name="Kasson L.M."/>
            <person name="Hardie R.A."/>
            <person name="Woodbridge P."/>
            <person name="Tindall E.A."/>
            <person name="Bertelsen M.F."/>
            <person name="Dixon D."/>
            <person name="Pyecroft S."/>
            <person name="Helgen K.M."/>
            <person name="Lesk A.M."/>
            <person name="Pringle T.H."/>
            <person name="Patterson N."/>
            <person name="Zhang Y."/>
            <person name="Kreiss A."/>
            <person name="Woods G.M."/>
            <person name="Jones M.E."/>
            <person name="Schuster S.C."/>
        </authorList>
    </citation>
    <scope>NUCLEOTIDE SEQUENCE [LARGE SCALE GENOMIC DNA]</scope>
</reference>
<protein>
    <recommendedName>
        <fullName evidence="2">UBX domain-containing protein</fullName>
    </recommendedName>
</protein>
<reference evidence="3" key="3">
    <citation type="submission" date="2025-09" db="UniProtKB">
        <authorList>
            <consortium name="Ensembl"/>
        </authorList>
    </citation>
    <scope>IDENTIFICATION</scope>
</reference>
<dbReference type="Pfam" id="PF00789">
    <property type="entry name" value="UBX"/>
    <property type="match status" value="1"/>
</dbReference>
<evidence type="ECO:0000259" key="2">
    <source>
        <dbReference type="PROSITE" id="PS50033"/>
    </source>
</evidence>
<dbReference type="SUPFAM" id="SSF54236">
    <property type="entry name" value="Ubiquitin-like"/>
    <property type="match status" value="1"/>
</dbReference>
<feature type="domain" description="UBX" evidence="2">
    <location>
        <begin position="318"/>
        <end position="395"/>
    </location>
</feature>
<feature type="region of interest" description="Disordered" evidence="1">
    <location>
        <begin position="156"/>
        <end position="217"/>
    </location>
</feature>
<dbReference type="CDD" id="cd17076">
    <property type="entry name" value="UBX_UBXN10"/>
    <property type="match status" value="1"/>
</dbReference>
<reference evidence="3" key="2">
    <citation type="submission" date="2025-08" db="UniProtKB">
        <authorList>
            <consortium name="Ensembl"/>
        </authorList>
    </citation>
    <scope>IDENTIFICATION</scope>
</reference>
<evidence type="ECO:0000313" key="3">
    <source>
        <dbReference type="Ensembl" id="ENSSHAP00000031203.1"/>
    </source>
</evidence>
<dbReference type="InterPro" id="IPR029071">
    <property type="entry name" value="Ubiquitin-like_domsf"/>
</dbReference>
<dbReference type="FunCoup" id="A0A7N4P3Q0">
    <property type="interactions" value="150"/>
</dbReference>
<feature type="compositionally biased region" description="Low complexity" evidence="1">
    <location>
        <begin position="173"/>
        <end position="183"/>
    </location>
</feature>
<organism evidence="3 4">
    <name type="scientific">Sarcophilus harrisii</name>
    <name type="common">Tasmanian devil</name>
    <name type="synonym">Sarcophilus laniarius</name>
    <dbReference type="NCBI Taxonomy" id="9305"/>
    <lineage>
        <taxon>Eukaryota</taxon>
        <taxon>Metazoa</taxon>
        <taxon>Chordata</taxon>
        <taxon>Craniata</taxon>
        <taxon>Vertebrata</taxon>
        <taxon>Euteleostomi</taxon>
        <taxon>Mammalia</taxon>
        <taxon>Metatheria</taxon>
        <taxon>Dasyuromorphia</taxon>
        <taxon>Dasyuridae</taxon>
        <taxon>Sarcophilus</taxon>
    </lineage>
</organism>
<keyword evidence="4" id="KW-1185">Reference proteome</keyword>
<accession>A0A7N4P3Q0</accession>
<dbReference type="Ensembl" id="ENSSHAT00000024194.1">
    <property type="protein sequence ID" value="ENSSHAP00000031203.1"/>
    <property type="gene ID" value="ENSSHAG00000026455.1"/>
</dbReference>
<dbReference type="GeneTree" id="ENSGT00390000012939"/>
<feature type="region of interest" description="Disordered" evidence="1">
    <location>
        <begin position="1"/>
        <end position="24"/>
    </location>
</feature>
<dbReference type="PROSITE" id="PS50033">
    <property type="entry name" value="UBX"/>
    <property type="match status" value="1"/>
</dbReference>
<proteinExistence type="predicted"/>
<dbReference type="SMART" id="SM00166">
    <property type="entry name" value="UBX"/>
    <property type="match status" value="1"/>
</dbReference>
<dbReference type="InParanoid" id="A0A7N4P3Q0"/>